<keyword evidence="8 13" id="KW-0406">Ion transport</keyword>
<proteinExistence type="inferred from homology"/>
<evidence type="ECO:0000256" key="4">
    <source>
        <dbReference type="ARBA" id="ARBA00022461"/>
    </source>
</evidence>
<keyword evidence="3 13" id="KW-0813">Transport</keyword>
<evidence type="ECO:0000313" key="16">
    <source>
        <dbReference type="EnsemblMetazoa" id="CJA15539.1"/>
    </source>
</evidence>
<evidence type="ECO:0000313" key="17">
    <source>
        <dbReference type="Proteomes" id="UP000005237"/>
    </source>
</evidence>
<dbReference type="PANTHER" id="PTHR11690:SF5">
    <property type="entry name" value="DEGENERIN LIKE"/>
    <property type="match status" value="1"/>
</dbReference>
<dbReference type="AlphaFoldDB" id="A0A8R1E0B1"/>
<evidence type="ECO:0000256" key="8">
    <source>
        <dbReference type="ARBA" id="ARBA00023065"/>
    </source>
</evidence>
<comment type="similarity">
    <text evidence="2 13">Belongs to the amiloride-sensitive sodium channel (TC 1.A.6) family.</text>
</comment>
<dbReference type="EnsemblMetazoa" id="CJA15539.1">
    <property type="protein sequence ID" value="CJA15539.1"/>
    <property type="gene ID" value="WBGene00134743"/>
</dbReference>
<dbReference type="Pfam" id="PF00858">
    <property type="entry name" value="ASC"/>
    <property type="match status" value="2"/>
</dbReference>
<dbReference type="GO" id="GO:0005886">
    <property type="term" value="C:plasma membrane"/>
    <property type="evidence" value="ECO:0007669"/>
    <property type="project" value="TreeGrafter"/>
</dbReference>
<sequence>MDSDDASGIAFPNATIEAEIDDEEIDQLTIDEETYKYLSNHYFRAGHEGCDEYTTLTTFHGMKRVFNSQNCPSLIFWCLVVTTCLIFYMMLCGAIISTYSKQPSFMQFNETTNEEFENDIELCSEQEIFCIDIDSSSKITCKEHEAHCISIRFSTKVKIRLKKKIDVYFKHGSEKNVYFLQSKPHTHHYVRLKVFQIERLNLHRASCHESWKDVQWISEELVKITKFNFNTVYSLRKCTELRYNYTGKYEHQQKEFPCQPACFETKYEVKDSKTRHSSENIAITFIVLETITHVKETRKTTLIDILSYLGGASSLFMGCSCVTLMEMFVFLFKLVTKSIWSTDGPEPAENSLNEKYAFEFSDLRNKRRHAIFNKETMEKYLLDENSIDVRSINLDKRVSFCADSIRKTPKLESLRNNRNFENIDIYDTDVQSEHTRDNLSKFNSRDEYSSDYQDEKLDTLGATLIPAETRRSRPPLRRSSTATSYASHTSKGSSSHTTRSFAPIYNNRKNSRAFTRNMPMNDF</sequence>
<keyword evidence="6 15" id="KW-1133">Transmembrane helix</keyword>
<keyword evidence="7" id="KW-0915">Sodium</keyword>
<feature type="transmembrane region" description="Helical" evidence="15">
    <location>
        <begin position="74"/>
        <end position="96"/>
    </location>
</feature>
<evidence type="ECO:0000256" key="15">
    <source>
        <dbReference type="SAM" id="Phobius"/>
    </source>
</evidence>
<keyword evidence="9 15" id="KW-0472">Membrane</keyword>
<feature type="region of interest" description="Disordered" evidence="14">
    <location>
        <begin position="459"/>
        <end position="523"/>
    </location>
</feature>
<evidence type="ECO:0000256" key="10">
    <source>
        <dbReference type="ARBA" id="ARBA00023180"/>
    </source>
</evidence>
<reference evidence="16" key="2">
    <citation type="submission" date="2022-06" db="UniProtKB">
        <authorList>
            <consortium name="EnsemblMetazoa"/>
        </authorList>
    </citation>
    <scope>IDENTIFICATION</scope>
    <source>
        <strain evidence="16">DF5081</strain>
    </source>
</reference>
<keyword evidence="5 13" id="KW-0812">Transmembrane</keyword>
<keyword evidence="12 13" id="KW-0407">Ion channel</keyword>
<keyword evidence="4 13" id="KW-0894">Sodium channel</keyword>
<comment type="subcellular location">
    <subcellularLocation>
        <location evidence="1">Membrane</location>
        <topology evidence="1">Multi-pass membrane protein</topology>
    </subcellularLocation>
</comment>
<evidence type="ECO:0000256" key="13">
    <source>
        <dbReference type="RuleBase" id="RU000679"/>
    </source>
</evidence>
<evidence type="ECO:0000256" key="3">
    <source>
        <dbReference type="ARBA" id="ARBA00022448"/>
    </source>
</evidence>
<evidence type="ECO:0008006" key="18">
    <source>
        <dbReference type="Google" id="ProtNLM"/>
    </source>
</evidence>
<evidence type="ECO:0000256" key="14">
    <source>
        <dbReference type="SAM" id="MobiDB-lite"/>
    </source>
</evidence>
<organism evidence="16 17">
    <name type="scientific">Caenorhabditis japonica</name>
    <dbReference type="NCBI Taxonomy" id="281687"/>
    <lineage>
        <taxon>Eukaryota</taxon>
        <taxon>Metazoa</taxon>
        <taxon>Ecdysozoa</taxon>
        <taxon>Nematoda</taxon>
        <taxon>Chromadorea</taxon>
        <taxon>Rhabditida</taxon>
        <taxon>Rhabditina</taxon>
        <taxon>Rhabditomorpha</taxon>
        <taxon>Rhabditoidea</taxon>
        <taxon>Rhabditidae</taxon>
        <taxon>Peloderinae</taxon>
        <taxon>Caenorhabditis</taxon>
    </lineage>
</organism>
<protein>
    <recommendedName>
        <fullName evidence="18">DEgenerin Like</fullName>
    </recommendedName>
</protein>
<keyword evidence="17" id="KW-1185">Reference proteome</keyword>
<evidence type="ECO:0000256" key="5">
    <source>
        <dbReference type="ARBA" id="ARBA00022692"/>
    </source>
</evidence>
<dbReference type="InterPro" id="IPR001873">
    <property type="entry name" value="ENaC"/>
</dbReference>
<dbReference type="Proteomes" id="UP000005237">
    <property type="component" value="Unassembled WGS sequence"/>
</dbReference>
<evidence type="ECO:0000256" key="6">
    <source>
        <dbReference type="ARBA" id="ARBA00022989"/>
    </source>
</evidence>
<evidence type="ECO:0000256" key="12">
    <source>
        <dbReference type="ARBA" id="ARBA00023303"/>
    </source>
</evidence>
<evidence type="ECO:0000256" key="1">
    <source>
        <dbReference type="ARBA" id="ARBA00004141"/>
    </source>
</evidence>
<reference evidence="17" key="1">
    <citation type="submission" date="2010-08" db="EMBL/GenBank/DDBJ databases">
        <authorList>
            <consortium name="Caenorhabditis japonica Sequencing Consortium"/>
            <person name="Wilson R.K."/>
        </authorList>
    </citation>
    <scope>NUCLEOTIDE SEQUENCE [LARGE SCALE GENOMIC DNA]</scope>
    <source>
        <strain evidence="17">DF5081</strain>
    </source>
</reference>
<accession>A0A8R1E0B1</accession>
<keyword evidence="10" id="KW-0325">Glycoprotein</keyword>
<evidence type="ECO:0000256" key="2">
    <source>
        <dbReference type="ARBA" id="ARBA00007193"/>
    </source>
</evidence>
<dbReference type="Gene3D" id="1.10.287.770">
    <property type="entry name" value="YojJ-like"/>
    <property type="match status" value="1"/>
</dbReference>
<dbReference type="GO" id="GO:0015280">
    <property type="term" value="F:ligand-gated sodium channel activity"/>
    <property type="evidence" value="ECO:0007669"/>
    <property type="project" value="TreeGrafter"/>
</dbReference>
<feature type="transmembrane region" description="Helical" evidence="15">
    <location>
        <begin position="305"/>
        <end position="332"/>
    </location>
</feature>
<evidence type="ECO:0000256" key="7">
    <source>
        <dbReference type="ARBA" id="ARBA00023053"/>
    </source>
</evidence>
<name>A0A8R1E0B1_CAEJA</name>
<keyword evidence="11 13" id="KW-0739">Sodium transport</keyword>
<evidence type="ECO:0000256" key="9">
    <source>
        <dbReference type="ARBA" id="ARBA00023136"/>
    </source>
</evidence>
<dbReference type="PANTHER" id="PTHR11690">
    <property type="entry name" value="AMILORIDE-SENSITIVE SODIUM CHANNEL-RELATED"/>
    <property type="match status" value="1"/>
</dbReference>
<feature type="compositionally biased region" description="Low complexity" evidence="14">
    <location>
        <begin position="477"/>
        <end position="500"/>
    </location>
</feature>
<evidence type="ECO:0000256" key="11">
    <source>
        <dbReference type="ARBA" id="ARBA00023201"/>
    </source>
</evidence>